<accession>A0A1T5IKF9</accession>
<dbReference type="STRING" id="36842.SAMN02194393_00488"/>
<evidence type="ECO:0000313" key="3">
    <source>
        <dbReference type="Proteomes" id="UP000190285"/>
    </source>
</evidence>
<dbReference type="GO" id="GO:0006779">
    <property type="term" value="P:porphyrin-containing compound biosynthetic process"/>
    <property type="evidence" value="ECO:0007669"/>
    <property type="project" value="InterPro"/>
</dbReference>
<dbReference type="SUPFAM" id="SSF51726">
    <property type="entry name" value="UROD/MetE-like"/>
    <property type="match status" value="1"/>
</dbReference>
<organism evidence="2 3">
    <name type="scientific">Maledivibacter halophilus</name>
    <dbReference type="NCBI Taxonomy" id="36842"/>
    <lineage>
        <taxon>Bacteria</taxon>
        <taxon>Bacillati</taxon>
        <taxon>Bacillota</taxon>
        <taxon>Clostridia</taxon>
        <taxon>Peptostreptococcales</taxon>
        <taxon>Caminicellaceae</taxon>
        <taxon>Maledivibacter</taxon>
    </lineage>
</organism>
<name>A0A1T5IKF9_9FIRM</name>
<evidence type="ECO:0000313" key="2">
    <source>
        <dbReference type="EMBL" id="SKC39627.1"/>
    </source>
</evidence>
<dbReference type="InterPro" id="IPR000257">
    <property type="entry name" value="Uroporphyrinogen_deCOase"/>
</dbReference>
<dbReference type="Proteomes" id="UP000190285">
    <property type="component" value="Unassembled WGS sequence"/>
</dbReference>
<dbReference type="CDD" id="cd03465">
    <property type="entry name" value="URO-D_like"/>
    <property type="match status" value="1"/>
</dbReference>
<dbReference type="PANTHER" id="PTHR47099">
    <property type="entry name" value="METHYLCOBAMIDE:COM METHYLTRANSFERASE MTBA"/>
    <property type="match status" value="1"/>
</dbReference>
<reference evidence="2 3" key="1">
    <citation type="submission" date="2017-02" db="EMBL/GenBank/DDBJ databases">
        <authorList>
            <person name="Peterson S.W."/>
        </authorList>
    </citation>
    <scope>NUCLEOTIDE SEQUENCE [LARGE SCALE GENOMIC DNA]</scope>
    <source>
        <strain evidence="2 3">M1</strain>
    </source>
</reference>
<dbReference type="GO" id="GO:0004853">
    <property type="term" value="F:uroporphyrinogen decarboxylase activity"/>
    <property type="evidence" value="ECO:0007669"/>
    <property type="project" value="InterPro"/>
</dbReference>
<dbReference type="Gene3D" id="3.20.20.210">
    <property type="match status" value="1"/>
</dbReference>
<dbReference type="EMBL" id="FUZT01000001">
    <property type="protein sequence ID" value="SKC39627.1"/>
    <property type="molecule type" value="Genomic_DNA"/>
</dbReference>
<dbReference type="RefSeq" id="WP_079489072.1">
    <property type="nucleotide sequence ID" value="NZ_FUZT01000001.1"/>
</dbReference>
<dbReference type="InterPro" id="IPR052024">
    <property type="entry name" value="Methanogen_methyltrans"/>
</dbReference>
<protein>
    <submittedName>
        <fullName evidence="2">Uroporphyrinogen decarboxylase</fullName>
    </submittedName>
</protein>
<dbReference type="InterPro" id="IPR038071">
    <property type="entry name" value="UROD/MetE-like_sf"/>
</dbReference>
<evidence type="ECO:0000259" key="1">
    <source>
        <dbReference type="Pfam" id="PF01208"/>
    </source>
</evidence>
<proteinExistence type="predicted"/>
<dbReference type="OrthoDB" id="1914371at2"/>
<dbReference type="Pfam" id="PF01208">
    <property type="entry name" value="URO-D"/>
    <property type="match status" value="1"/>
</dbReference>
<keyword evidence="3" id="KW-1185">Reference proteome</keyword>
<dbReference type="AlphaFoldDB" id="A0A1T5IKF9"/>
<feature type="domain" description="Uroporphyrinogen decarboxylase (URO-D)" evidence="1">
    <location>
        <begin position="4"/>
        <end position="342"/>
    </location>
</feature>
<dbReference type="PANTHER" id="PTHR47099:SF1">
    <property type="entry name" value="METHYLCOBAMIDE:COM METHYLTRANSFERASE MTBA"/>
    <property type="match status" value="1"/>
</dbReference>
<gene>
    <name evidence="2" type="ORF">SAMN02194393_00488</name>
</gene>
<sequence length="345" mass="38751">MNSLERVTKVLQFEEPDRVPVYPLVAGISRELIGADYKTWSTDADVCAKAFIKATEEFGLDMIATLIDLSVEAADFGAKLIFPENEAAHPVHDDRFIKSPSEYSKIRPINPRETPRMKMHIDTCRKIVKAKGNETPIAAFIFGPLGILGMLRGQEDLFMELITNGEEVHTALEAINNTLIEYCDALIETGVHAIMIDTLYASKSIMSKRMWKKFEGVYVKKLAKHVHDKGCMFMIHNCGHGNYLDVQIDMMNPEAVSFLHLPDDCSSTTELKEKYGKKTVLIGHIDPPWLVSASEDEIREECRKQIEQYKKGGGFVLSTGCEFPVNADIRKVGVIAEAAREYGKY</sequence>